<evidence type="ECO:0000313" key="1">
    <source>
        <dbReference type="EMBL" id="CAF0859614.1"/>
    </source>
</evidence>
<gene>
    <name evidence="2" type="ORF">IZO911_LOCUS44237</name>
    <name evidence="3" type="ORF">KXQ929_LOCUS17483</name>
    <name evidence="4" type="ORF">OKA104_LOCUS21169</name>
    <name evidence="1" type="ORF">VCS650_LOCUS7119</name>
</gene>
<protein>
    <submittedName>
        <fullName evidence="3">Uncharacterized protein</fullName>
    </submittedName>
</protein>
<dbReference type="EMBL" id="CAJOBB010001100">
    <property type="protein sequence ID" value="CAF3808565.1"/>
    <property type="molecule type" value="Genomic_DNA"/>
</dbReference>
<proteinExistence type="predicted"/>
<dbReference type="EMBL" id="CAJNON010000045">
    <property type="protein sequence ID" value="CAF0859614.1"/>
    <property type="molecule type" value="Genomic_DNA"/>
</dbReference>
<organism evidence="3 5">
    <name type="scientific">Adineta steineri</name>
    <dbReference type="NCBI Taxonomy" id="433720"/>
    <lineage>
        <taxon>Eukaryota</taxon>
        <taxon>Metazoa</taxon>
        <taxon>Spiralia</taxon>
        <taxon>Gnathifera</taxon>
        <taxon>Rotifera</taxon>
        <taxon>Eurotatoria</taxon>
        <taxon>Bdelloidea</taxon>
        <taxon>Adinetida</taxon>
        <taxon>Adinetidae</taxon>
        <taxon>Adineta</taxon>
    </lineage>
</organism>
<comment type="caution">
    <text evidence="3">The sequence shown here is derived from an EMBL/GenBank/DDBJ whole genome shotgun (WGS) entry which is preliminary data.</text>
</comment>
<dbReference type="Proteomes" id="UP000663891">
    <property type="component" value="Unassembled WGS sequence"/>
</dbReference>
<evidence type="ECO:0000313" key="4">
    <source>
        <dbReference type="EMBL" id="CAF3845496.1"/>
    </source>
</evidence>
<dbReference type="Proteomes" id="UP000663860">
    <property type="component" value="Unassembled WGS sequence"/>
</dbReference>
<evidence type="ECO:0000313" key="5">
    <source>
        <dbReference type="Proteomes" id="UP000663868"/>
    </source>
</evidence>
<name>A0A819BVU9_9BILA</name>
<sequence length="88" mass="10179">MAISRELEEDNVLNLTSSLNEKQKLMDLINHVNTHFSIKEIQVIDTLTQATARLKFEHNAHMKFIKWMISSSDDVAEFISKAKKVTMM</sequence>
<dbReference type="EMBL" id="CAJOAY010001456">
    <property type="protein sequence ID" value="CAF3845496.1"/>
    <property type="molecule type" value="Genomic_DNA"/>
</dbReference>
<dbReference type="Proteomes" id="UP000663868">
    <property type="component" value="Unassembled WGS sequence"/>
</dbReference>
<reference evidence="3" key="1">
    <citation type="submission" date="2021-02" db="EMBL/GenBank/DDBJ databases">
        <authorList>
            <person name="Nowell W R."/>
        </authorList>
    </citation>
    <scope>NUCLEOTIDE SEQUENCE</scope>
</reference>
<dbReference type="AlphaFoldDB" id="A0A819BVU9"/>
<evidence type="ECO:0000313" key="2">
    <source>
        <dbReference type="EMBL" id="CAF1486020.1"/>
    </source>
</evidence>
<dbReference type="Proteomes" id="UP000663881">
    <property type="component" value="Unassembled WGS sequence"/>
</dbReference>
<evidence type="ECO:0000313" key="3">
    <source>
        <dbReference type="EMBL" id="CAF3808565.1"/>
    </source>
</evidence>
<accession>A0A819BVU9</accession>
<dbReference type="EMBL" id="CAJNOE010002545">
    <property type="protein sequence ID" value="CAF1486020.1"/>
    <property type="molecule type" value="Genomic_DNA"/>
</dbReference>